<dbReference type="PANTHER" id="PTHR48081:SF33">
    <property type="entry name" value="KYNURENINE FORMAMIDASE"/>
    <property type="match status" value="1"/>
</dbReference>
<geneLocation type="plasmid" evidence="4">
    <name>unnamed1</name>
</geneLocation>
<dbReference type="InterPro" id="IPR013094">
    <property type="entry name" value="AB_hydrolase_3"/>
</dbReference>
<accession>A0AAU8APZ5</accession>
<dbReference type="EMBL" id="CP123386">
    <property type="protein sequence ID" value="XCC97051.1"/>
    <property type="molecule type" value="Genomic_DNA"/>
</dbReference>
<name>A0AAU8APZ5_9RHOB</name>
<dbReference type="GO" id="GO:0016787">
    <property type="term" value="F:hydrolase activity"/>
    <property type="evidence" value="ECO:0007669"/>
    <property type="project" value="UniProtKB-KW"/>
</dbReference>
<feature type="chain" id="PRO_5043380925" evidence="2">
    <location>
        <begin position="23"/>
        <end position="317"/>
    </location>
</feature>
<dbReference type="Pfam" id="PF07859">
    <property type="entry name" value="Abhydrolase_3"/>
    <property type="match status" value="1"/>
</dbReference>
<protein>
    <submittedName>
        <fullName evidence="4">Alpha/beta hydrolase</fullName>
    </submittedName>
</protein>
<dbReference type="AlphaFoldDB" id="A0AAU8APZ5"/>
<dbReference type="SUPFAM" id="SSF53474">
    <property type="entry name" value="alpha/beta-Hydrolases"/>
    <property type="match status" value="1"/>
</dbReference>
<dbReference type="Gene3D" id="3.40.50.1820">
    <property type="entry name" value="alpha/beta hydrolase"/>
    <property type="match status" value="1"/>
</dbReference>
<dbReference type="InterPro" id="IPR029058">
    <property type="entry name" value="AB_hydrolase_fold"/>
</dbReference>
<dbReference type="PANTHER" id="PTHR48081">
    <property type="entry name" value="AB HYDROLASE SUPERFAMILY PROTEIN C4A8.06C"/>
    <property type="match status" value="1"/>
</dbReference>
<proteinExistence type="predicted"/>
<keyword evidence="2" id="KW-0732">Signal</keyword>
<reference evidence="4" key="1">
    <citation type="submission" date="2023-02" db="EMBL/GenBank/DDBJ databases">
        <title>Description and genomic characterization of Salipiger bruguierae sp. nov., isolated from the sediment of mangrove plant Bruguiera sexangula.</title>
        <authorList>
            <person name="Long M."/>
        </authorList>
    </citation>
    <scope>NUCLEOTIDE SEQUENCE</scope>
    <source>
        <strain evidence="4">H15</strain>
        <plasmid evidence="4">unnamed1</plasmid>
    </source>
</reference>
<dbReference type="InterPro" id="IPR050300">
    <property type="entry name" value="GDXG_lipolytic_enzyme"/>
</dbReference>
<sequence>MTTRLSLPALMLAAVLALPVSAQITDTPEALAALQGLGREMSREMVGGTMKLYGQMLAGADDAGLAVAADQPYGPDARNLLDLRAPEGAAALPVVLLVHGGGFVRGDKGDIVNMARWFARQGVVAVTMNYRLAPAAHWPAGAEDVGAALGWLSAHVAEHGGDPSKIVVIGDSAGAMHVADYVFREELQHAGDGVIGAVLISPPVADLRARALDPERDLLYYGAKGDRAAQSVVGAVAGREIPVMIAYAQNEPDVIIDQTRRMIEALAERDGRLPLIVSAPGHNHISIVSHFGTADDTFGRDLLGFVTLQALLAGQEG</sequence>
<dbReference type="RefSeq" id="WP_353475942.1">
    <property type="nucleotide sequence ID" value="NZ_CP123386.1"/>
</dbReference>
<evidence type="ECO:0000259" key="3">
    <source>
        <dbReference type="Pfam" id="PF07859"/>
    </source>
</evidence>
<gene>
    <name evidence="4" type="ORF">PVT71_23465</name>
</gene>
<evidence type="ECO:0000256" key="1">
    <source>
        <dbReference type="ARBA" id="ARBA00022801"/>
    </source>
</evidence>
<organism evidence="4">
    <name type="scientific">Alloyangia sp. H15</name>
    <dbReference type="NCBI Taxonomy" id="3029062"/>
    <lineage>
        <taxon>Bacteria</taxon>
        <taxon>Pseudomonadati</taxon>
        <taxon>Pseudomonadota</taxon>
        <taxon>Alphaproteobacteria</taxon>
        <taxon>Rhodobacterales</taxon>
        <taxon>Roseobacteraceae</taxon>
        <taxon>Alloyangia</taxon>
    </lineage>
</organism>
<feature type="signal peptide" evidence="2">
    <location>
        <begin position="1"/>
        <end position="22"/>
    </location>
</feature>
<keyword evidence="4" id="KW-0614">Plasmid</keyword>
<feature type="domain" description="Alpha/beta hydrolase fold-3" evidence="3">
    <location>
        <begin position="95"/>
        <end position="215"/>
    </location>
</feature>
<evidence type="ECO:0000256" key="2">
    <source>
        <dbReference type="SAM" id="SignalP"/>
    </source>
</evidence>
<keyword evidence="1 4" id="KW-0378">Hydrolase</keyword>
<evidence type="ECO:0000313" key="4">
    <source>
        <dbReference type="EMBL" id="XCC97051.1"/>
    </source>
</evidence>